<dbReference type="AlphaFoldDB" id="A0A9W4GTV0"/>
<feature type="region of interest" description="Disordered" evidence="1">
    <location>
        <begin position="44"/>
        <end position="79"/>
    </location>
</feature>
<sequence length="79" mass="8411">MRASGSVWINDVHTDRKLVPQRHAPLTEIVLSHLVQLCEEGAGAGDFRRLPGSGRRSAGSPLRLPGDPVLCQGSPVESA</sequence>
<proteinExistence type="predicted"/>
<evidence type="ECO:0000313" key="3">
    <source>
        <dbReference type="Proteomes" id="UP001152519"/>
    </source>
</evidence>
<gene>
    <name evidence="2" type="ORF">SCOCK_30276</name>
</gene>
<name>A0A9W4GTV0_9ACTN</name>
<organism evidence="2 3">
    <name type="scientific">Actinacidiphila cocklensis</name>
    <dbReference type="NCBI Taxonomy" id="887465"/>
    <lineage>
        <taxon>Bacteria</taxon>
        <taxon>Bacillati</taxon>
        <taxon>Actinomycetota</taxon>
        <taxon>Actinomycetes</taxon>
        <taxon>Kitasatosporales</taxon>
        <taxon>Streptomycetaceae</taxon>
        <taxon>Actinacidiphila</taxon>
    </lineage>
</organism>
<dbReference type="EMBL" id="CAJSLV010000059">
    <property type="protein sequence ID" value="CAG6395043.1"/>
    <property type="molecule type" value="Genomic_DNA"/>
</dbReference>
<dbReference type="Proteomes" id="UP001152519">
    <property type="component" value="Unassembled WGS sequence"/>
</dbReference>
<accession>A0A9W4GTV0</accession>
<evidence type="ECO:0000313" key="2">
    <source>
        <dbReference type="EMBL" id="CAG6395043.1"/>
    </source>
</evidence>
<evidence type="ECO:0000256" key="1">
    <source>
        <dbReference type="SAM" id="MobiDB-lite"/>
    </source>
</evidence>
<comment type="caution">
    <text evidence="2">The sequence shown here is derived from an EMBL/GenBank/DDBJ whole genome shotgun (WGS) entry which is preliminary data.</text>
</comment>
<protein>
    <submittedName>
        <fullName evidence="2">Uncharacterized protein</fullName>
    </submittedName>
</protein>
<keyword evidence="3" id="KW-1185">Reference proteome</keyword>
<reference evidence="2" key="1">
    <citation type="submission" date="2021-05" db="EMBL/GenBank/DDBJ databases">
        <authorList>
            <person name="Arsene-Ploetze F."/>
        </authorList>
    </citation>
    <scope>NUCLEOTIDE SEQUENCE</scope>
    <source>
        <strain evidence="2">DSM 42138</strain>
    </source>
</reference>